<dbReference type="Proteomes" id="UP001210261">
    <property type="component" value="Unassembled WGS sequence"/>
</dbReference>
<dbReference type="InterPro" id="IPR003593">
    <property type="entry name" value="AAA+_ATPase"/>
</dbReference>
<dbReference type="SUPFAM" id="SSF52540">
    <property type="entry name" value="P-loop containing nucleoside triphosphate hydrolases"/>
    <property type="match status" value="1"/>
</dbReference>
<dbReference type="InterPro" id="IPR003959">
    <property type="entry name" value="ATPase_AAA_core"/>
</dbReference>
<dbReference type="PANTHER" id="PTHR23073">
    <property type="entry name" value="26S PROTEASOME REGULATORY SUBUNIT"/>
    <property type="match status" value="1"/>
</dbReference>
<gene>
    <name evidence="5" type="ORF">PF021_06580</name>
</gene>
<comment type="similarity">
    <text evidence="1">Belongs to the AAA ATPase family.</text>
</comment>
<proteinExistence type="inferred from homology"/>
<organism evidence="5 6">
    <name type="scientific">Helicobacter ibis</name>
    <dbReference type="NCBI Taxonomy" id="2962633"/>
    <lineage>
        <taxon>Bacteria</taxon>
        <taxon>Pseudomonadati</taxon>
        <taxon>Campylobacterota</taxon>
        <taxon>Epsilonproteobacteria</taxon>
        <taxon>Campylobacterales</taxon>
        <taxon>Helicobacteraceae</taxon>
        <taxon>Helicobacter</taxon>
    </lineage>
</organism>
<keyword evidence="2" id="KW-0547">Nucleotide-binding</keyword>
<dbReference type="InterPro" id="IPR050221">
    <property type="entry name" value="26S_Proteasome_ATPase"/>
</dbReference>
<dbReference type="SMART" id="SM00382">
    <property type="entry name" value="AAA"/>
    <property type="match status" value="1"/>
</dbReference>
<protein>
    <submittedName>
        <fullName evidence="5">AAA family ATPase</fullName>
    </submittedName>
</protein>
<evidence type="ECO:0000256" key="3">
    <source>
        <dbReference type="ARBA" id="ARBA00022840"/>
    </source>
</evidence>
<sequence>MKHVLEFLNTKNIEKTKIFASLQCAKDEALILQYMLNSFLHGNTEGTALEILRGLYGLENPLSILNLMVQFKNLMNLGWIRTMGGELTLLELINSPFYLSSDFFRVLENLNNSAKTEKISSYVDDLDYLKDQFCVVDILHDIFMLKKYNKNSPLLTQNIKKLTSLESRIKKRLALTKDKPSIEVIFDDYNLDRNEKMIFLVILKEEYAPIDSERRDLNYLINIISKNNDEKIKNRYLLDDDSRLIYGGLIESDVMFGGNRSFYIADNILRQIINQSTKCKTRKKISVQNLLEDHEIFEFVKPKHTLDEVILNKDTRKLLDSVLQQMDTKVLANLKEWGIKDKNKDIESKIIFYGVAGTGKTMTALALAKSLKKEVLSFDCSKILSMYVGESEKNVRRIFDSYYEIRNKTKQTPILLLDEADQFLSTRSLYTSGADKMHNQMQNIFLEQIEKFDGILIATTNLLETIDSAFSRRFNYKIEFKKPSLSERKLLWEKMLPKNAPYEKDFSIDSLCEFSLTGGQIFIIIKNVALLVATMKNPLFTTQVFINEIKRELSSNFDGAREVGFNT</sequence>
<dbReference type="InterPro" id="IPR027417">
    <property type="entry name" value="P-loop_NTPase"/>
</dbReference>
<evidence type="ECO:0000313" key="5">
    <source>
        <dbReference type="EMBL" id="MDA3969337.1"/>
    </source>
</evidence>
<name>A0ABT4VF66_9HELI</name>
<accession>A0ABT4VF66</accession>
<keyword evidence="6" id="KW-1185">Reference proteome</keyword>
<evidence type="ECO:0000259" key="4">
    <source>
        <dbReference type="SMART" id="SM00382"/>
    </source>
</evidence>
<evidence type="ECO:0000313" key="6">
    <source>
        <dbReference type="Proteomes" id="UP001210261"/>
    </source>
</evidence>
<feature type="domain" description="AAA+ ATPase" evidence="4">
    <location>
        <begin position="346"/>
        <end position="484"/>
    </location>
</feature>
<reference evidence="5 6" key="1">
    <citation type="submission" date="2023-01" db="EMBL/GenBank/DDBJ databases">
        <title>Description of Helicobacter ibis sp. nov. isolated from faecal droppings of black-faced ibis (Theristicus melanopis).</title>
        <authorList>
            <person name="Lopez-Cantillo M."/>
            <person name="Vidal-Veuthey B."/>
            <person name="Mella A."/>
            <person name="De La Haba R."/>
            <person name="Collado L."/>
        </authorList>
    </citation>
    <scope>NUCLEOTIDE SEQUENCE [LARGE SCALE GENOMIC DNA]</scope>
    <source>
        <strain evidence="5 6">A82</strain>
    </source>
</reference>
<dbReference type="Gene3D" id="3.40.50.300">
    <property type="entry name" value="P-loop containing nucleotide triphosphate hydrolases"/>
    <property type="match status" value="1"/>
</dbReference>
<keyword evidence="3" id="KW-0067">ATP-binding</keyword>
<dbReference type="Pfam" id="PF00004">
    <property type="entry name" value="AAA"/>
    <property type="match status" value="1"/>
</dbReference>
<dbReference type="EMBL" id="JAQHXR010000003">
    <property type="protein sequence ID" value="MDA3969337.1"/>
    <property type="molecule type" value="Genomic_DNA"/>
</dbReference>
<evidence type="ECO:0000256" key="2">
    <source>
        <dbReference type="ARBA" id="ARBA00022741"/>
    </source>
</evidence>
<evidence type="ECO:0000256" key="1">
    <source>
        <dbReference type="ARBA" id="ARBA00006914"/>
    </source>
</evidence>
<dbReference type="CDD" id="cd19481">
    <property type="entry name" value="RecA-like_protease"/>
    <property type="match status" value="1"/>
</dbReference>
<comment type="caution">
    <text evidence="5">The sequence shown here is derived from an EMBL/GenBank/DDBJ whole genome shotgun (WGS) entry which is preliminary data.</text>
</comment>